<keyword evidence="2" id="KW-0812">Transmembrane</keyword>
<feature type="compositionally biased region" description="Basic and acidic residues" evidence="1">
    <location>
        <begin position="242"/>
        <end position="255"/>
    </location>
</feature>
<proteinExistence type="predicted"/>
<organism evidence="3">
    <name type="scientific">Eutreptiella gymnastica</name>
    <dbReference type="NCBI Taxonomy" id="73025"/>
    <lineage>
        <taxon>Eukaryota</taxon>
        <taxon>Discoba</taxon>
        <taxon>Euglenozoa</taxon>
        <taxon>Euglenida</taxon>
        <taxon>Spirocuta</taxon>
        <taxon>Euglenophyceae</taxon>
        <taxon>Eutreptiales</taxon>
        <taxon>Eutreptiaceae</taxon>
        <taxon>Eutreptiella</taxon>
    </lineage>
</organism>
<name>A0A7S1INI3_9EUGL</name>
<keyword evidence="2" id="KW-1133">Transmembrane helix</keyword>
<dbReference type="PANTHER" id="PTHR47721:SF2">
    <property type="entry name" value="OS01G0235100 PROTEIN"/>
    <property type="match status" value="1"/>
</dbReference>
<evidence type="ECO:0000313" key="3">
    <source>
        <dbReference type="EMBL" id="CAD9017773.1"/>
    </source>
</evidence>
<dbReference type="EMBL" id="HBGA01077348">
    <property type="protein sequence ID" value="CAD9017773.1"/>
    <property type="molecule type" value="Transcribed_RNA"/>
</dbReference>
<accession>A0A7S1INI3</accession>
<feature type="region of interest" description="Disordered" evidence="1">
    <location>
        <begin position="221"/>
        <end position="276"/>
    </location>
</feature>
<keyword evidence="2" id="KW-0472">Membrane</keyword>
<feature type="transmembrane region" description="Helical" evidence="2">
    <location>
        <begin position="26"/>
        <end position="45"/>
    </location>
</feature>
<evidence type="ECO:0000256" key="2">
    <source>
        <dbReference type="SAM" id="Phobius"/>
    </source>
</evidence>
<gene>
    <name evidence="3" type="ORF">EGYM00392_LOCUS28883</name>
</gene>
<reference evidence="3" key="1">
    <citation type="submission" date="2021-01" db="EMBL/GenBank/DDBJ databases">
        <authorList>
            <person name="Corre E."/>
            <person name="Pelletier E."/>
            <person name="Niang G."/>
            <person name="Scheremetjew M."/>
            <person name="Finn R."/>
            <person name="Kale V."/>
            <person name="Holt S."/>
            <person name="Cochrane G."/>
            <person name="Meng A."/>
            <person name="Brown T."/>
            <person name="Cohen L."/>
        </authorList>
    </citation>
    <scope>NUCLEOTIDE SEQUENCE</scope>
    <source>
        <strain evidence="3">NIES-381</strain>
    </source>
</reference>
<protein>
    <submittedName>
        <fullName evidence="3">Uncharacterized protein</fullName>
    </submittedName>
</protein>
<dbReference type="PANTHER" id="PTHR47721">
    <property type="entry name" value="OS01G0235100 PROTEIN"/>
    <property type="match status" value="1"/>
</dbReference>
<sequence length="276" mass="28686">MAVLAGSEGHNVALLAPISTSSTPQAMWLATLAGVATFATVLLVMPKEPATLASYSTTTSAMTNQVARSVTMARAPTSQVVSVVPTTSGVAMDGQALRVSEIPRAQLLVPFQRPEGRGLPGALGTALLGSLVALVGLTLHRMIVLNQRIAMAMATTSGSPEDTEAKQPVVCPNCDKCDGSGRIMGGIAALPYPFSLWPIKVYRPCPNLKGEYQRVGQSLNDLAGGTRAPQGRSPSPNAGKVVKVEKTVAQIKDEIEAPTSRSSEPPSAPTKGFGKK</sequence>
<dbReference type="AlphaFoldDB" id="A0A7S1INI3"/>
<feature type="transmembrane region" description="Helical" evidence="2">
    <location>
        <begin position="118"/>
        <end position="139"/>
    </location>
</feature>
<evidence type="ECO:0000256" key="1">
    <source>
        <dbReference type="SAM" id="MobiDB-lite"/>
    </source>
</evidence>